<dbReference type="EMBL" id="GL444493">
    <property type="protein sequence ID" value="EFN60866.1"/>
    <property type="molecule type" value="Genomic_DNA"/>
</dbReference>
<proteinExistence type="predicted"/>
<gene>
    <name evidence="1" type="ORF">EAG_16010</name>
</gene>
<dbReference type="InterPro" id="IPR036691">
    <property type="entry name" value="Endo/exonu/phosph_ase_sf"/>
</dbReference>
<evidence type="ECO:0008006" key="3">
    <source>
        <dbReference type="Google" id="ProtNLM"/>
    </source>
</evidence>
<feature type="non-terminal residue" evidence="1">
    <location>
        <position position="60"/>
    </location>
</feature>
<dbReference type="Proteomes" id="UP000000311">
    <property type="component" value="Unassembled WGS sequence"/>
</dbReference>
<protein>
    <recommendedName>
        <fullName evidence="3">Endonuclease/exonuclease/phosphatase domain-containing protein</fullName>
    </recommendedName>
</protein>
<evidence type="ECO:0000313" key="1">
    <source>
        <dbReference type="EMBL" id="EFN60866.1"/>
    </source>
</evidence>
<dbReference type="InParanoid" id="E2B0B4"/>
<dbReference type="AlphaFoldDB" id="E2B0B4"/>
<organism evidence="2">
    <name type="scientific">Camponotus floridanus</name>
    <name type="common">Florida carpenter ant</name>
    <dbReference type="NCBI Taxonomy" id="104421"/>
    <lineage>
        <taxon>Eukaryota</taxon>
        <taxon>Metazoa</taxon>
        <taxon>Ecdysozoa</taxon>
        <taxon>Arthropoda</taxon>
        <taxon>Hexapoda</taxon>
        <taxon>Insecta</taxon>
        <taxon>Pterygota</taxon>
        <taxon>Neoptera</taxon>
        <taxon>Endopterygota</taxon>
        <taxon>Hymenoptera</taxon>
        <taxon>Apocrita</taxon>
        <taxon>Aculeata</taxon>
        <taxon>Formicoidea</taxon>
        <taxon>Formicidae</taxon>
        <taxon>Formicinae</taxon>
        <taxon>Camponotus</taxon>
    </lineage>
</organism>
<sequence>QSNKSKKINYLSTGQPTYWPINRRKVPDIIDFCITKGIAENYLRIDSYLDLSSDHSSIIV</sequence>
<dbReference type="SUPFAM" id="SSF56219">
    <property type="entry name" value="DNase I-like"/>
    <property type="match status" value="1"/>
</dbReference>
<accession>E2B0B4</accession>
<reference evidence="1 2" key="1">
    <citation type="journal article" date="2010" name="Science">
        <title>Genomic comparison of the ants Camponotus floridanus and Harpegnathos saltator.</title>
        <authorList>
            <person name="Bonasio R."/>
            <person name="Zhang G."/>
            <person name="Ye C."/>
            <person name="Mutti N.S."/>
            <person name="Fang X."/>
            <person name="Qin N."/>
            <person name="Donahue G."/>
            <person name="Yang P."/>
            <person name="Li Q."/>
            <person name="Li C."/>
            <person name="Zhang P."/>
            <person name="Huang Z."/>
            <person name="Berger S.L."/>
            <person name="Reinberg D."/>
            <person name="Wang J."/>
            <person name="Liebig J."/>
        </authorList>
    </citation>
    <scope>NUCLEOTIDE SEQUENCE [LARGE SCALE GENOMIC DNA]</scope>
    <source>
        <strain evidence="2">C129</strain>
    </source>
</reference>
<evidence type="ECO:0000313" key="2">
    <source>
        <dbReference type="Proteomes" id="UP000000311"/>
    </source>
</evidence>
<keyword evidence="2" id="KW-1185">Reference proteome</keyword>
<name>E2B0B4_CAMFO</name>
<feature type="non-terminal residue" evidence="1">
    <location>
        <position position="1"/>
    </location>
</feature>